<evidence type="ECO:0000313" key="2">
    <source>
        <dbReference type="Proteomes" id="UP001589844"/>
    </source>
</evidence>
<organism evidence="1 2">
    <name type="scientific">Undibacterium danionis</name>
    <dbReference type="NCBI Taxonomy" id="1812100"/>
    <lineage>
        <taxon>Bacteria</taxon>
        <taxon>Pseudomonadati</taxon>
        <taxon>Pseudomonadota</taxon>
        <taxon>Betaproteobacteria</taxon>
        <taxon>Burkholderiales</taxon>
        <taxon>Oxalobacteraceae</taxon>
        <taxon>Undibacterium</taxon>
    </lineage>
</organism>
<accession>A0ABV6IEA5</accession>
<gene>
    <name evidence="1" type="ORF">ACFFJH_10135</name>
</gene>
<dbReference type="InterPro" id="IPR016181">
    <property type="entry name" value="Acyl_CoA_acyltransferase"/>
</dbReference>
<sequence length="202" mass="22309">MPQTRPATLTDIPGILALQSRNLLSNLTEAEQKNGFVTTAFTDAQIETLLADGGVFVAVDIADDDLSETVIGYALAGSWAFFAQWPIFPFMLARLPALDLSGRMPFSVINEANSFQYGPVCIDGVYRGQGVFPRLFETMRLGMCARYPIGVTFINRLNPHSFHAHTKKLGMTVIDEFEFNDRPYYGLAFDMGRSVLSSTVPP</sequence>
<comment type="caution">
    <text evidence="1">The sequence shown here is derived from an EMBL/GenBank/DDBJ whole genome shotgun (WGS) entry which is preliminary data.</text>
</comment>
<reference evidence="1 2" key="1">
    <citation type="submission" date="2024-09" db="EMBL/GenBank/DDBJ databases">
        <authorList>
            <person name="Sun Q."/>
            <person name="Mori K."/>
        </authorList>
    </citation>
    <scope>NUCLEOTIDE SEQUENCE [LARGE SCALE GENOMIC DNA]</scope>
    <source>
        <strain evidence="1 2">CCM 8677</strain>
    </source>
</reference>
<name>A0ABV6IEA5_9BURK</name>
<dbReference type="RefSeq" id="WP_390212148.1">
    <property type="nucleotide sequence ID" value="NZ_JBHLXJ010000009.1"/>
</dbReference>
<evidence type="ECO:0000313" key="1">
    <source>
        <dbReference type="EMBL" id="MFC0350165.1"/>
    </source>
</evidence>
<evidence type="ECO:0008006" key="3">
    <source>
        <dbReference type="Google" id="ProtNLM"/>
    </source>
</evidence>
<protein>
    <recommendedName>
        <fullName evidence="3">GNAT family N-acetyltransferase</fullName>
    </recommendedName>
</protein>
<dbReference type="Gene3D" id="3.40.630.30">
    <property type="match status" value="1"/>
</dbReference>
<dbReference type="EMBL" id="JBHLXJ010000009">
    <property type="protein sequence ID" value="MFC0350165.1"/>
    <property type="molecule type" value="Genomic_DNA"/>
</dbReference>
<dbReference type="SUPFAM" id="SSF55729">
    <property type="entry name" value="Acyl-CoA N-acyltransferases (Nat)"/>
    <property type="match status" value="1"/>
</dbReference>
<proteinExistence type="predicted"/>
<keyword evidence="2" id="KW-1185">Reference proteome</keyword>
<dbReference type="Proteomes" id="UP001589844">
    <property type="component" value="Unassembled WGS sequence"/>
</dbReference>